<dbReference type="RefSeq" id="WP_161927097.1">
    <property type="nucleotide sequence ID" value="NZ_BJOU01000001.1"/>
</dbReference>
<feature type="transmembrane region" description="Helical" evidence="1">
    <location>
        <begin position="48"/>
        <end position="68"/>
    </location>
</feature>
<feature type="transmembrane region" description="Helical" evidence="1">
    <location>
        <begin position="115"/>
        <end position="133"/>
    </location>
</feature>
<evidence type="ECO:0000313" key="2">
    <source>
        <dbReference type="EMBL" id="GED97821.1"/>
    </source>
</evidence>
<dbReference type="AlphaFoldDB" id="A0A7I9UYD1"/>
<organism evidence="2 3">
    <name type="scientific">Gordonia crocea</name>
    <dbReference type="NCBI Taxonomy" id="589162"/>
    <lineage>
        <taxon>Bacteria</taxon>
        <taxon>Bacillati</taxon>
        <taxon>Actinomycetota</taxon>
        <taxon>Actinomycetes</taxon>
        <taxon>Mycobacteriales</taxon>
        <taxon>Gordoniaceae</taxon>
        <taxon>Gordonia</taxon>
    </lineage>
</organism>
<keyword evidence="1" id="KW-0472">Membrane</keyword>
<name>A0A7I9UYD1_9ACTN</name>
<reference evidence="3" key="1">
    <citation type="submission" date="2019-06" db="EMBL/GenBank/DDBJ databases">
        <title>Gordonia isolated from sludge of a wastewater treatment plant.</title>
        <authorList>
            <person name="Tamura T."/>
            <person name="Aoyama K."/>
            <person name="Kang Y."/>
            <person name="Saito S."/>
            <person name="Akiyama N."/>
            <person name="Yazawa K."/>
            <person name="Gonoi T."/>
            <person name="Mikami Y."/>
        </authorList>
    </citation>
    <scope>NUCLEOTIDE SEQUENCE [LARGE SCALE GENOMIC DNA]</scope>
    <source>
        <strain evidence="3">NBRC 107697</strain>
    </source>
</reference>
<comment type="caution">
    <text evidence="2">The sequence shown here is derived from an EMBL/GenBank/DDBJ whole genome shotgun (WGS) entry which is preliminary data.</text>
</comment>
<protein>
    <submittedName>
        <fullName evidence="2">Uncharacterized protein</fullName>
    </submittedName>
</protein>
<keyword evidence="1" id="KW-0812">Transmembrane</keyword>
<feature type="transmembrane region" description="Helical" evidence="1">
    <location>
        <begin position="145"/>
        <end position="169"/>
    </location>
</feature>
<gene>
    <name evidence="2" type="ORF">nbrc107697_18600</name>
</gene>
<keyword evidence="1" id="KW-1133">Transmembrane helix</keyword>
<keyword evidence="3" id="KW-1185">Reference proteome</keyword>
<dbReference type="OrthoDB" id="3789719at2"/>
<accession>A0A7I9UYD1</accession>
<evidence type="ECO:0000313" key="3">
    <source>
        <dbReference type="Proteomes" id="UP000444980"/>
    </source>
</evidence>
<dbReference type="Proteomes" id="UP000444980">
    <property type="component" value="Unassembled WGS sequence"/>
</dbReference>
<dbReference type="EMBL" id="BJOU01000001">
    <property type="protein sequence ID" value="GED97821.1"/>
    <property type="molecule type" value="Genomic_DNA"/>
</dbReference>
<feature type="transmembrane region" description="Helical" evidence="1">
    <location>
        <begin position="88"/>
        <end position="108"/>
    </location>
</feature>
<evidence type="ECO:0000256" key="1">
    <source>
        <dbReference type="SAM" id="Phobius"/>
    </source>
</evidence>
<sequence>MGLGGAGIGIIVVVALFGGIPALVAAGVVYWLRSVERSSPAVAPERGLGTWTAAAVSVLAGVALWFAWLTWGGYYTDASGQTQGPYRPWQVVACALSVGAVTGILGWFTRWRLSGPLVAAIGVVLGFSTVWAVDAGTHDSTGLWGVGYLFLLVGGGIALGLVAVVVVAIRASVAKRRAGLSYPGRS</sequence>
<feature type="transmembrane region" description="Helical" evidence="1">
    <location>
        <begin position="6"/>
        <end position="32"/>
    </location>
</feature>
<proteinExistence type="predicted"/>